<sequence length="141" mass="15927">MSGRWVSTGSPAGRIRRTSTRGRLEVVPRVADANGYFQRLLHGKARGGTRDTPPWRRHPGKRAQGPRAGRRIEVSLRDAGLDLFLTWLGSGRDTDVFWITHGRILDHKSETQRESEFTFDAGTDFQHEPLRGALFLNHIPS</sequence>
<evidence type="ECO:0000256" key="1">
    <source>
        <dbReference type="SAM" id="MobiDB-lite"/>
    </source>
</evidence>
<keyword evidence="3" id="KW-1185">Reference proteome</keyword>
<organism evidence="2 3">
    <name type="scientific">Mugilogobius chulae</name>
    <name type="common">yellowstripe goby</name>
    <dbReference type="NCBI Taxonomy" id="88201"/>
    <lineage>
        <taxon>Eukaryota</taxon>
        <taxon>Metazoa</taxon>
        <taxon>Chordata</taxon>
        <taxon>Craniata</taxon>
        <taxon>Vertebrata</taxon>
        <taxon>Euteleostomi</taxon>
        <taxon>Actinopterygii</taxon>
        <taxon>Neopterygii</taxon>
        <taxon>Teleostei</taxon>
        <taxon>Neoteleostei</taxon>
        <taxon>Acanthomorphata</taxon>
        <taxon>Gobiaria</taxon>
        <taxon>Gobiiformes</taxon>
        <taxon>Gobioidei</taxon>
        <taxon>Gobiidae</taxon>
        <taxon>Gobionellinae</taxon>
        <taxon>Mugilogobius</taxon>
    </lineage>
</organism>
<protein>
    <submittedName>
        <fullName evidence="2">Uncharacterized protein</fullName>
    </submittedName>
</protein>
<proteinExistence type="predicted"/>
<feature type="region of interest" description="Disordered" evidence="1">
    <location>
        <begin position="1"/>
        <end position="20"/>
    </location>
</feature>
<reference evidence="3" key="1">
    <citation type="submission" date="2024-04" db="EMBL/GenBank/DDBJ databases">
        <title>Salinicola lusitanus LLJ914,a marine bacterium isolated from the Okinawa Trough.</title>
        <authorList>
            <person name="Li J."/>
        </authorList>
    </citation>
    <scope>NUCLEOTIDE SEQUENCE [LARGE SCALE GENOMIC DNA]</scope>
</reference>
<dbReference type="AlphaFoldDB" id="A0AAW0MJL0"/>
<feature type="compositionally biased region" description="Polar residues" evidence="1">
    <location>
        <begin position="1"/>
        <end position="10"/>
    </location>
</feature>
<accession>A0AAW0MJL0</accession>
<evidence type="ECO:0000313" key="3">
    <source>
        <dbReference type="Proteomes" id="UP001460270"/>
    </source>
</evidence>
<feature type="region of interest" description="Disordered" evidence="1">
    <location>
        <begin position="42"/>
        <end position="68"/>
    </location>
</feature>
<gene>
    <name evidence="2" type="ORF">WMY93_033821</name>
</gene>
<dbReference type="EMBL" id="JBBPFD010000264">
    <property type="protein sequence ID" value="KAK7879466.1"/>
    <property type="molecule type" value="Genomic_DNA"/>
</dbReference>
<name>A0AAW0MJL0_9GOBI</name>
<evidence type="ECO:0000313" key="2">
    <source>
        <dbReference type="EMBL" id="KAK7879466.1"/>
    </source>
</evidence>
<dbReference type="Proteomes" id="UP001460270">
    <property type="component" value="Unassembled WGS sequence"/>
</dbReference>
<comment type="caution">
    <text evidence="2">The sequence shown here is derived from an EMBL/GenBank/DDBJ whole genome shotgun (WGS) entry which is preliminary data.</text>
</comment>